<organism evidence="3 4">
    <name type="scientific">Actinoplanes couchii</name>
    <dbReference type="NCBI Taxonomy" id="403638"/>
    <lineage>
        <taxon>Bacteria</taxon>
        <taxon>Bacillati</taxon>
        <taxon>Actinomycetota</taxon>
        <taxon>Actinomycetes</taxon>
        <taxon>Micromonosporales</taxon>
        <taxon>Micromonosporaceae</taxon>
        <taxon>Actinoplanes</taxon>
    </lineage>
</organism>
<feature type="domain" description="AAA+ ATPase" evidence="2">
    <location>
        <begin position="64"/>
        <end position="330"/>
    </location>
</feature>
<protein>
    <recommendedName>
        <fullName evidence="2">AAA+ ATPase domain-containing protein</fullName>
    </recommendedName>
</protein>
<comment type="caution">
    <text evidence="3">The sequence shown here is derived from an EMBL/GenBank/DDBJ whole genome shotgun (WGS) entry which is preliminary data.</text>
</comment>
<sequence>MKGSEPPGRFSGTNPYPPTAVARISPRTGDVATIPTPALQRAVAELEGYLAADGVTGSGADTPPGRVLAVIGDYGTGKTHLVNHLMSTARKRGGPAVEQVYLNAPAGTFVDLYRAFAYKLNEQRDLVLSRVRHFYAEVVANDLGDSEFFAELVRRLRAGEADPVEVVRELNLAEISLLEEVQQRLSQVTENKAFGSALTLLLRNGFEDAVWEWFQGKVPDRILQERGITFAIVGSEQTALEAMGVFALLIGYRSFHFMVVVDELDQLLSAAGHRENDHNDEAQSAFKHLMQVFESAGAFLVLAGLPDFLRELRDDVGARITRRIGMQPLTAADAEAYIRMRQGSDDLFPFTPETVGYVVDVTDGSPRRIVSLCYHLYARAREQDGPVNGPMIRAVAQEELYAPSTERMHTEIQEVLLASGLETIRNRFLNGTPVDYWIAIGAEGAGIAVLARQDGLDAGQRADLQVQVSRLFRPDRQVLVVFGGHVPQSFVTELRLTSEQDPIVYDRLHFMDRFAAAIKGMEVRLERSTGGDQGGLLLSRVTRLIRQQSNVLEIVHQLSGSMDAFRDSTGERLDAIERRVGDRPGTETVALPVDDRTGLPVPVAALFDDVIGTVGVDGPLAGVFRRTFDGGPAGIIARRQVNAMLPRGRASRATGQSVLIRVLTEAFRSEVVDWYAVVRNDPDGQPAAGSWQRLDDLVATFDTQIALVAKSDIGWLVAQLSDASADESMAAIQDALVSLSARVKAEVLTGFTTG</sequence>
<dbReference type="Gene3D" id="3.40.50.300">
    <property type="entry name" value="P-loop containing nucleotide triphosphate hydrolases"/>
    <property type="match status" value="1"/>
</dbReference>
<dbReference type="SMART" id="SM00382">
    <property type="entry name" value="AAA"/>
    <property type="match status" value="1"/>
</dbReference>
<feature type="region of interest" description="Disordered" evidence="1">
    <location>
        <begin position="1"/>
        <end position="31"/>
    </location>
</feature>
<dbReference type="InterPro" id="IPR052026">
    <property type="entry name" value="ExeA_AAA_ATPase_DNA-bind"/>
</dbReference>
<dbReference type="EMBL" id="BOMG01000006">
    <property type="protein sequence ID" value="GID51840.1"/>
    <property type="molecule type" value="Genomic_DNA"/>
</dbReference>
<proteinExistence type="predicted"/>
<dbReference type="PANTHER" id="PTHR35894">
    <property type="entry name" value="GENERAL SECRETION PATHWAY PROTEIN A-RELATED"/>
    <property type="match status" value="1"/>
</dbReference>
<dbReference type="InterPro" id="IPR027417">
    <property type="entry name" value="P-loop_NTPase"/>
</dbReference>
<evidence type="ECO:0000313" key="3">
    <source>
        <dbReference type="EMBL" id="GID51840.1"/>
    </source>
</evidence>
<keyword evidence="4" id="KW-1185">Reference proteome</keyword>
<name>A0ABQ3X0B3_9ACTN</name>
<dbReference type="Proteomes" id="UP000612282">
    <property type="component" value="Unassembled WGS sequence"/>
</dbReference>
<reference evidence="3 4" key="1">
    <citation type="submission" date="2021-01" db="EMBL/GenBank/DDBJ databases">
        <title>Whole genome shotgun sequence of Actinoplanes couchii NBRC 106145.</title>
        <authorList>
            <person name="Komaki H."/>
            <person name="Tamura T."/>
        </authorList>
    </citation>
    <scope>NUCLEOTIDE SEQUENCE [LARGE SCALE GENOMIC DNA]</scope>
    <source>
        <strain evidence="3 4">NBRC 106145</strain>
    </source>
</reference>
<dbReference type="PANTHER" id="PTHR35894:SF1">
    <property type="entry name" value="PHOSPHORIBULOKINASE _ URIDINE KINASE FAMILY"/>
    <property type="match status" value="1"/>
</dbReference>
<dbReference type="SUPFAM" id="SSF52540">
    <property type="entry name" value="P-loop containing nucleoside triphosphate hydrolases"/>
    <property type="match status" value="1"/>
</dbReference>
<evidence type="ECO:0000256" key="1">
    <source>
        <dbReference type="SAM" id="MobiDB-lite"/>
    </source>
</evidence>
<dbReference type="InterPro" id="IPR003593">
    <property type="entry name" value="AAA+_ATPase"/>
</dbReference>
<evidence type="ECO:0000259" key="2">
    <source>
        <dbReference type="SMART" id="SM00382"/>
    </source>
</evidence>
<gene>
    <name evidence="3" type="ORF">Aco03nite_002440</name>
</gene>
<accession>A0ABQ3X0B3</accession>
<evidence type="ECO:0000313" key="4">
    <source>
        <dbReference type="Proteomes" id="UP000612282"/>
    </source>
</evidence>